<protein>
    <submittedName>
        <fullName evidence="7">Hypothetical cell division FtsK/SpoIIIE protein</fullName>
    </submittedName>
</protein>
<dbReference type="InterPro" id="IPR027417">
    <property type="entry name" value="P-loop_NTPase"/>
</dbReference>
<comment type="caution">
    <text evidence="7">The sequence shown here is derived from an EMBL/GenBank/DDBJ whole genome shotgun (WGS) entry which is preliminary data.</text>
</comment>
<feature type="compositionally biased region" description="Basic residues" evidence="4">
    <location>
        <begin position="472"/>
        <end position="483"/>
    </location>
</feature>
<feature type="transmembrane region" description="Helical" evidence="5">
    <location>
        <begin position="45"/>
        <end position="66"/>
    </location>
</feature>
<dbReference type="GO" id="GO:0003677">
    <property type="term" value="F:DNA binding"/>
    <property type="evidence" value="ECO:0007669"/>
    <property type="project" value="InterPro"/>
</dbReference>
<proteinExistence type="predicted"/>
<evidence type="ECO:0000256" key="4">
    <source>
        <dbReference type="SAM" id="MobiDB-lite"/>
    </source>
</evidence>
<dbReference type="GO" id="GO:0051301">
    <property type="term" value="P:cell division"/>
    <property type="evidence" value="ECO:0007669"/>
    <property type="project" value="UniProtKB-KW"/>
</dbReference>
<evidence type="ECO:0000313" key="7">
    <source>
        <dbReference type="EMBL" id="GGL80931.1"/>
    </source>
</evidence>
<keyword evidence="5" id="KW-0812">Transmembrane</keyword>
<reference evidence="7" key="1">
    <citation type="journal article" date="2014" name="Int. J. Syst. Evol. Microbiol.">
        <title>Complete genome sequence of Corynebacterium casei LMG S-19264T (=DSM 44701T), isolated from a smear-ripened cheese.</title>
        <authorList>
            <consortium name="US DOE Joint Genome Institute (JGI-PGF)"/>
            <person name="Walter F."/>
            <person name="Albersmeier A."/>
            <person name="Kalinowski J."/>
            <person name="Ruckert C."/>
        </authorList>
    </citation>
    <scope>NUCLEOTIDE SEQUENCE</scope>
    <source>
        <strain evidence="7">CGMCC 4.7306</strain>
    </source>
</reference>
<dbReference type="PANTHER" id="PTHR22683:SF41">
    <property type="entry name" value="DNA TRANSLOCASE FTSK"/>
    <property type="match status" value="1"/>
</dbReference>
<dbReference type="RefSeq" id="WP_188897908.1">
    <property type="nucleotide sequence ID" value="NZ_BMMZ01000016.1"/>
</dbReference>
<accession>A0A917SJ36</accession>
<evidence type="ECO:0000259" key="6">
    <source>
        <dbReference type="PROSITE" id="PS50901"/>
    </source>
</evidence>
<evidence type="ECO:0000256" key="3">
    <source>
        <dbReference type="PROSITE-ProRule" id="PRU00289"/>
    </source>
</evidence>
<feature type="binding site" evidence="3">
    <location>
        <begin position="230"/>
        <end position="237"/>
    </location>
    <ligand>
        <name>ATP</name>
        <dbReference type="ChEBI" id="CHEBI:30616"/>
    </ligand>
</feature>
<dbReference type="Gene3D" id="3.40.50.300">
    <property type="entry name" value="P-loop containing nucleotide triphosphate hydrolases"/>
    <property type="match status" value="1"/>
</dbReference>
<name>A0A917SJ36_9ACTN</name>
<dbReference type="GO" id="GO:0005524">
    <property type="term" value="F:ATP binding"/>
    <property type="evidence" value="ECO:0007669"/>
    <property type="project" value="UniProtKB-UniRule"/>
</dbReference>
<dbReference type="EMBL" id="BMMZ01000016">
    <property type="protein sequence ID" value="GGL80931.1"/>
    <property type="molecule type" value="Genomic_DNA"/>
</dbReference>
<evidence type="ECO:0000256" key="5">
    <source>
        <dbReference type="SAM" id="Phobius"/>
    </source>
</evidence>
<keyword evidence="2 3" id="KW-0067">ATP-binding</keyword>
<dbReference type="InterPro" id="IPR050206">
    <property type="entry name" value="FtsK/SpoIIIE/SftA"/>
</dbReference>
<keyword evidence="5" id="KW-0472">Membrane</keyword>
<keyword evidence="1 3" id="KW-0547">Nucleotide-binding</keyword>
<evidence type="ECO:0000313" key="8">
    <source>
        <dbReference type="Proteomes" id="UP000613840"/>
    </source>
</evidence>
<dbReference type="SUPFAM" id="SSF52540">
    <property type="entry name" value="P-loop containing nucleoside triphosphate hydrolases"/>
    <property type="match status" value="1"/>
</dbReference>
<dbReference type="PANTHER" id="PTHR22683">
    <property type="entry name" value="SPORULATION PROTEIN RELATED"/>
    <property type="match status" value="1"/>
</dbReference>
<gene>
    <name evidence="7" type="ORF">GCM10011575_44060</name>
</gene>
<keyword evidence="5" id="KW-1133">Transmembrane helix</keyword>
<dbReference type="Pfam" id="PF01580">
    <property type="entry name" value="FtsK_SpoIIIE"/>
    <property type="match status" value="1"/>
</dbReference>
<reference evidence="7" key="2">
    <citation type="submission" date="2020-09" db="EMBL/GenBank/DDBJ databases">
        <authorList>
            <person name="Sun Q."/>
            <person name="Zhou Y."/>
        </authorList>
    </citation>
    <scope>NUCLEOTIDE SEQUENCE</scope>
    <source>
        <strain evidence="7">CGMCC 4.7306</strain>
    </source>
</reference>
<sequence>MITAGSGRWRSAGGWLARWVWHCQIWLAAWLVLGMLAWASDHSIVIVAGVLCLGFLPGIAGAVWVGSGPVSFERWMAGPWRRYRWRRLITRRWEAICRDARLAERRMIIRRNLHGDRLTVESWRYPRLQRVQASGHAVELGIRARSGQTVAELEAGVERIASILDAVTVRSWPVSWSMIMVELIMADVLTIPVVAAMPDRQLVDRVRLGRCQSGRDWWLPITGRHTLCVGCSGSGKGSILWGICGGLAPAVHADTVRLWGVDLKAGVELAMGRSLFSAFARTPDEARQLLAGLAGILRERGELMAGTVRQHQPRPGDPLHVLVIDELAALTAYAPADARRDVERLLALILTQGRALGVVVVAFVQDPRKEVVGMRGLFTQTIALRLRSPEETIMVLGDGMAARGPAHRISPTGPGTGWLVEDTGQVDRVRADYWPDPLIRQVAHHYPTRVLSDLRSAEPEAAGSRADEPRLRQPRQSRQRRAV</sequence>
<dbReference type="Proteomes" id="UP000613840">
    <property type="component" value="Unassembled WGS sequence"/>
</dbReference>
<evidence type="ECO:0000256" key="1">
    <source>
        <dbReference type="ARBA" id="ARBA00022741"/>
    </source>
</evidence>
<evidence type="ECO:0000256" key="2">
    <source>
        <dbReference type="ARBA" id="ARBA00022840"/>
    </source>
</evidence>
<keyword evidence="8" id="KW-1185">Reference proteome</keyword>
<keyword evidence="7" id="KW-0131">Cell cycle</keyword>
<feature type="transmembrane region" description="Helical" evidence="5">
    <location>
        <begin position="19"/>
        <end position="38"/>
    </location>
</feature>
<dbReference type="PROSITE" id="PS50901">
    <property type="entry name" value="FTSK"/>
    <property type="match status" value="1"/>
</dbReference>
<feature type="region of interest" description="Disordered" evidence="4">
    <location>
        <begin position="454"/>
        <end position="483"/>
    </location>
</feature>
<feature type="domain" description="FtsK" evidence="6">
    <location>
        <begin position="214"/>
        <end position="393"/>
    </location>
</feature>
<dbReference type="InterPro" id="IPR002543">
    <property type="entry name" value="FtsK_dom"/>
</dbReference>
<organism evidence="7 8">
    <name type="scientific">Microlunatus endophyticus</name>
    <dbReference type="NCBI Taxonomy" id="1716077"/>
    <lineage>
        <taxon>Bacteria</taxon>
        <taxon>Bacillati</taxon>
        <taxon>Actinomycetota</taxon>
        <taxon>Actinomycetes</taxon>
        <taxon>Propionibacteriales</taxon>
        <taxon>Propionibacteriaceae</taxon>
        <taxon>Microlunatus</taxon>
    </lineage>
</organism>
<keyword evidence="7" id="KW-0132">Cell division</keyword>
<dbReference type="AlphaFoldDB" id="A0A917SJ36"/>